<organism evidence="1">
    <name type="scientific">Arundo donax</name>
    <name type="common">Giant reed</name>
    <name type="synonym">Donax arundinaceus</name>
    <dbReference type="NCBI Taxonomy" id="35708"/>
    <lineage>
        <taxon>Eukaryota</taxon>
        <taxon>Viridiplantae</taxon>
        <taxon>Streptophyta</taxon>
        <taxon>Embryophyta</taxon>
        <taxon>Tracheophyta</taxon>
        <taxon>Spermatophyta</taxon>
        <taxon>Magnoliopsida</taxon>
        <taxon>Liliopsida</taxon>
        <taxon>Poales</taxon>
        <taxon>Poaceae</taxon>
        <taxon>PACMAD clade</taxon>
        <taxon>Arundinoideae</taxon>
        <taxon>Arundineae</taxon>
        <taxon>Arundo</taxon>
    </lineage>
</organism>
<dbReference type="EMBL" id="GBRH01214689">
    <property type="protein sequence ID" value="JAD83206.1"/>
    <property type="molecule type" value="Transcribed_RNA"/>
</dbReference>
<reference evidence="1" key="1">
    <citation type="submission" date="2014-09" db="EMBL/GenBank/DDBJ databases">
        <authorList>
            <person name="Magalhaes I.L.F."/>
            <person name="Oliveira U."/>
            <person name="Santos F.R."/>
            <person name="Vidigal T.H.D.A."/>
            <person name="Brescovit A.D."/>
            <person name="Santos A.J."/>
        </authorList>
    </citation>
    <scope>NUCLEOTIDE SEQUENCE</scope>
    <source>
        <tissue evidence="1">Shoot tissue taken approximately 20 cm above the soil surface</tissue>
    </source>
</reference>
<protein>
    <submittedName>
        <fullName evidence="1">Uncharacterized protein</fullName>
    </submittedName>
</protein>
<reference evidence="1" key="2">
    <citation type="journal article" date="2015" name="Data Brief">
        <title>Shoot transcriptome of the giant reed, Arundo donax.</title>
        <authorList>
            <person name="Barrero R.A."/>
            <person name="Guerrero F.D."/>
            <person name="Moolhuijzen P."/>
            <person name="Goolsby J.A."/>
            <person name="Tidwell J."/>
            <person name="Bellgard S.E."/>
            <person name="Bellgard M.I."/>
        </authorList>
    </citation>
    <scope>NUCLEOTIDE SEQUENCE</scope>
    <source>
        <tissue evidence="1">Shoot tissue taken approximately 20 cm above the soil surface</tissue>
    </source>
</reference>
<dbReference type="AlphaFoldDB" id="A0A0A9D5W3"/>
<accession>A0A0A9D5W3</accession>
<name>A0A0A9D5W3_ARUDO</name>
<sequence length="62" mass="6966">MVANCWVSSEPARFLSVSGSFSSMLDKCSSNLQREIHGNSLLNHQHGFKRKGRDKKIILGMM</sequence>
<proteinExistence type="predicted"/>
<evidence type="ECO:0000313" key="1">
    <source>
        <dbReference type="EMBL" id="JAD83206.1"/>
    </source>
</evidence>